<dbReference type="HOGENOM" id="CLU_3300560_0_0_1"/>
<sequence>MSFITTSILRHKQRPPELKHSPNYADTEKSTQLATPNIVI</sequence>
<name>V9EWJ2_PHYNI</name>
<feature type="compositionally biased region" description="Polar residues" evidence="1">
    <location>
        <begin position="30"/>
        <end position="40"/>
    </location>
</feature>
<evidence type="ECO:0000313" key="3">
    <source>
        <dbReference type="Proteomes" id="UP000018721"/>
    </source>
</evidence>
<evidence type="ECO:0000313" key="2">
    <source>
        <dbReference type="EMBL" id="ETI43246.1"/>
    </source>
</evidence>
<reference evidence="2 3" key="1">
    <citation type="submission" date="2013-11" db="EMBL/GenBank/DDBJ databases">
        <title>The Genome Sequence of Phytophthora parasitica P1569.</title>
        <authorList>
            <consortium name="The Broad Institute Genomics Platform"/>
            <person name="Russ C."/>
            <person name="Tyler B."/>
            <person name="Panabieres F."/>
            <person name="Shan W."/>
            <person name="Tripathy S."/>
            <person name="Grunwald N."/>
            <person name="Machado M."/>
            <person name="Johnson C.S."/>
            <person name="Arredondo F."/>
            <person name="Hong C."/>
            <person name="Coffey M."/>
            <person name="Young S.K."/>
            <person name="Zeng Q."/>
            <person name="Gargeya S."/>
            <person name="Fitzgerald M."/>
            <person name="Abouelleil A."/>
            <person name="Alvarado L."/>
            <person name="Chapman S.B."/>
            <person name="Gainer-Dewar J."/>
            <person name="Goldberg J."/>
            <person name="Griggs A."/>
            <person name="Gujja S."/>
            <person name="Hansen M."/>
            <person name="Howarth C."/>
            <person name="Imamovic A."/>
            <person name="Ireland A."/>
            <person name="Larimer J."/>
            <person name="McCowan C."/>
            <person name="Murphy C."/>
            <person name="Pearson M."/>
            <person name="Poon T.W."/>
            <person name="Priest M."/>
            <person name="Roberts A."/>
            <person name="Saif S."/>
            <person name="Shea T."/>
            <person name="Sykes S."/>
            <person name="Wortman J."/>
            <person name="Nusbaum C."/>
            <person name="Birren B."/>
        </authorList>
    </citation>
    <scope>NUCLEOTIDE SEQUENCE [LARGE SCALE GENOMIC DNA]</scope>
    <source>
        <strain evidence="2 3">P1569</strain>
    </source>
</reference>
<dbReference type="EMBL" id="ANIZ01002010">
    <property type="protein sequence ID" value="ETI43246.1"/>
    <property type="molecule type" value="Genomic_DNA"/>
</dbReference>
<gene>
    <name evidence="2" type="ORF">F443_11754</name>
</gene>
<evidence type="ECO:0000256" key="1">
    <source>
        <dbReference type="SAM" id="MobiDB-lite"/>
    </source>
</evidence>
<organism evidence="2 3">
    <name type="scientific">Phytophthora nicotianae P1569</name>
    <dbReference type="NCBI Taxonomy" id="1317065"/>
    <lineage>
        <taxon>Eukaryota</taxon>
        <taxon>Sar</taxon>
        <taxon>Stramenopiles</taxon>
        <taxon>Oomycota</taxon>
        <taxon>Peronosporomycetes</taxon>
        <taxon>Peronosporales</taxon>
        <taxon>Peronosporaceae</taxon>
        <taxon>Phytophthora</taxon>
    </lineage>
</organism>
<comment type="caution">
    <text evidence="2">The sequence shown here is derived from an EMBL/GenBank/DDBJ whole genome shotgun (WGS) entry which is preliminary data.</text>
</comment>
<dbReference type="Proteomes" id="UP000018721">
    <property type="component" value="Unassembled WGS sequence"/>
</dbReference>
<proteinExistence type="predicted"/>
<protein>
    <submittedName>
        <fullName evidence="2">Uncharacterized protein</fullName>
    </submittedName>
</protein>
<accession>V9EWJ2</accession>
<keyword evidence="3" id="KW-1185">Reference proteome</keyword>
<feature type="region of interest" description="Disordered" evidence="1">
    <location>
        <begin position="1"/>
        <end position="40"/>
    </location>
</feature>
<dbReference type="AlphaFoldDB" id="V9EWJ2"/>